<dbReference type="InterPro" id="IPR044673">
    <property type="entry name" value="DCL-like"/>
</dbReference>
<feature type="compositionally biased region" description="Basic and acidic residues" evidence="1">
    <location>
        <begin position="146"/>
        <end position="171"/>
    </location>
</feature>
<feature type="compositionally biased region" description="Basic residues" evidence="1">
    <location>
        <begin position="307"/>
        <end position="320"/>
    </location>
</feature>
<dbReference type="PANTHER" id="PTHR33415">
    <property type="entry name" value="PROTEIN EMBRYO DEFECTIVE 514"/>
    <property type="match status" value="1"/>
</dbReference>
<dbReference type="GO" id="GO:0009507">
    <property type="term" value="C:chloroplast"/>
    <property type="evidence" value="ECO:0007669"/>
    <property type="project" value="TreeGrafter"/>
</dbReference>
<evidence type="ECO:0000313" key="3">
    <source>
        <dbReference type="Proteomes" id="UP000306102"/>
    </source>
</evidence>
<evidence type="ECO:0000256" key="1">
    <source>
        <dbReference type="SAM" id="MobiDB-lite"/>
    </source>
</evidence>
<feature type="compositionally biased region" description="Basic and acidic residues" evidence="1">
    <location>
        <begin position="59"/>
        <end position="81"/>
    </location>
</feature>
<evidence type="ECO:0000313" key="2">
    <source>
        <dbReference type="EMBL" id="THF97818.1"/>
    </source>
</evidence>
<feature type="region of interest" description="Disordered" evidence="1">
    <location>
        <begin position="284"/>
        <end position="320"/>
    </location>
</feature>
<dbReference type="FunFam" id="3.10.450.40:FF:000016">
    <property type="entry name" value="Predicted protein"/>
    <property type="match status" value="1"/>
</dbReference>
<proteinExistence type="predicted"/>
<dbReference type="AlphaFoldDB" id="A0A4S4D659"/>
<dbReference type="Pfam" id="PF11523">
    <property type="entry name" value="DUF3223"/>
    <property type="match status" value="1"/>
</dbReference>
<dbReference type="Gene3D" id="3.10.450.40">
    <property type="match status" value="1"/>
</dbReference>
<protein>
    <submittedName>
        <fullName evidence="2">Uncharacterized protein</fullName>
    </submittedName>
</protein>
<feature type="compositionally biased region" description="Basic and acidic residues" evidence="1">
    <location>
        <begin position="101"/>
        <end position="126"/>
    </location>
</feature>
<feature type="compositionally biased region" description="Gly residues" evidence="1">
    <location>
        <begin position="284"/>
        <end position="306"/>
    </location>
</feature>
<reference evidence="2 3" key="1">
    <citation type="journal article" date="2018" name="Proc. Natl. Acad. Sci. U.S.A.">
        <title>Draft genome sequence of Camellia sinensis var. sinensis provides insights into the evolution of the tea genome and tea quality.</title>
        <authorList>
            <person name="Wei C."/>
            <person name="Yang H."/>
            <person name="Wang S."/>
            <person name="Zhao J."/>
            <person name="Liu C."/>
            <person name="Gao L."/>
            <person name="Xia E."/>
            <person name="Lu Y."/>
            <person name="Tai Y."/>
            <person name="She G."/>
            <person name="Sun J."/>
            <person name="Cao H."/>
            <person name="Tong W."/>
            <person name="Gao Q."/>
            <person name="Li Y."/>
            <person name="Deng W."/>
            <person name="Jiang X."/>
            <person name="Wang W."/>
            <person name="Chen Q."/>
            <person name="Zhang S."/>
            <person name="Li H."/>
            <person name="Wu J."/>
            <person name="Wang P."/>
            <person name="Li P."/>
            <person name="Shi C."/>
            <person name="Zheng F."/>
            <person name="Jian J."/>
            <person name="Huang B."/>
            <person name="Shan D."/>
            <person name="Shi M."/>
            <person name="Fang C."/>
            <person name="Yue Y."/>
            <person name="Li F."/>
            <person name="Li D."/>
            <person name="Wei S."/>
            <person name="Han B."/>
            <person name="Jiang C."/>
            <person name="Yin Y."/>
            <person name="Xia T."/>
            <person name="Zhang Z."/>
            <person name="Bennetzen J.L."/>
            <person name="Zhao S."/>
            <person name="Wan X."/>
        </authorList>
    </citation>
    <scope>NUCLEOTIDE SEQUENCE [LARGE SCALE GENOMIC DNA]</scope>
    <source>
        <strain evidence="3">cv. Shuchazao</strain>
        <tissue evidence="2">Leaf</tissue>
    </source>
</reference>
<dbReference type="GO" id="GO:0005634">
    <property type="term" value="C:nucleus"/>
    <property type="evidence" value="ECO:0007669"/>
    <property type="project" value="TreeGrafter"/>
</dbReference>
<dbReference type="GO" id="GO:0017126">
    <property type="term" value="P:nucleologenesis"/>
    <property type="evidence" value="ECO:0007669"/>
    <property type="project" value="TreeGrafter"/>
</dbReference>
<accession>A0A4S4D659</accession>
<name>A0A4S4D659_CAMSN</name>
<feature type="region of interest" description="Disordered" evidence="1">
    <location>
        <begin position="1"/>
        <end position="174"/>
    </location>
</feature>
<organism evidence="2 3">
    <name type="scientific">Camellia sinensis var. sinensis</name>
    <name type="common">China tea</name>
    <dbReference type="NCBI Taxonomy" id="542762"/>
    <lineage>
        <taxon>Eukaryota</taxon>
        <taxon>Viridiplantae</taxon>
        <taxon>Streptophyta</taxon>
        <taxon>Embryophyta</taxon>
        <taxon>Tracheophyta</taxon>
        <taxon>Spermatophyta</taxon>
        <taxon>Magnoliopsida</taxon>
        <taxon>eudicotyledons</taxon>
        <taxon>Gunneridae</taxon>
        <taxon>Pentapetalae</taxon>
        <taxon>asterids</taxon>
        <taxon>Ericales</taxon>
        <taxon>Theaceae</taxon>
        <taxon>Camellia</taxon>
    </lineage>
</organism>
<dbReference type="STRING" id="542762.A0A4S4D659"/>
<dbReference type="EMBL" id="SDRB02012419">
    <property type="protein sequence ID" value="THF97818.1"/>
    <property type="molecule type" value="Genomic_DNA"/>
</dbReference>
<keyword evidence="3" id="KW-1185">Reference proteome</keyword>
<sequence>MAESAATTNASETLIEAEPSTQDMDLETPIAATEEQLPAADSKRSREDSGEDSAGAKKLKVEKSPEEDRLEGTEGDKESDRVSVGPKSFVSGDDSAGAKKLKVEKSAEEDRLDQLEGTEGDKESDRVSVGPKSFVSGDDSAGAKKLKVEKSAEEGRLDQLEGTEGDKESDRVSVGPKSFVSSVDMFDYFYKFLHYWAPNVNVNKFEQMVLLELLKKGHPEPEKKIGNGISAFQVRFHPQFKSRCFFIIRNDESVDDFSFRKCVDRILPLPENMLAKSDVNKALGGGGGGHGKRGGGGGGRGGGRGRGYGRGRGRGGKLKN</sequence>
<dbReference type="PANTHER" id="PTHR33415:SF12">
    <property type="entry name" value="PROTEIN EMBRYO DEFECTIVE 514"/>
    <property type="match status" value="1"/>
</dbReference>
<feature type="compositionally biased region" description="Low complexity" evidence="1">
    <location>
        <begin position="1"/>
        <end position="13"/>
    </location>
</feature>
<dbReference type="GO" id="GO:0009658">
    <property type="term" value="P:chloroplast organization"/>
    <property type="evidence" value="ECO:0007669"/>
    <property type="project" value="TreeGrafter"/>
</dbReference>
<dbReference type="Proteomes" id="UP000306102">
    <property type="component" value="Unassembled WGS sequence"/>
</dbReference>
<dbReference type="GO" id="GO:1901259">
    <property type="term" value="P:chloroplast rRNA processing"/>
    <property type="evidence" value="ECO:0007669"/>
    <property type="project" value="TreeGrafter"/>
</dbReference>
<comment type="caution">
    <text evidence="2">The sequence shown here is derived from an EMBL/GenBank/DDBJ whole genome shotgun (WGS) entry which is preliminary data.</text>
</comment>
<gene>
    <name evidence="2" type="ORF">TEA_007362</name>
</gene>